<name>A0ABM1QWJ7_CAMSA</name>
<dbReference type="InterPro" id="IPR041588">
    <property type="entry name" value="Integrase_H2C2"/>
</dbReference>
<dbReference type="PROSITE" id="PS50994">
    <property type="entry name" value="INTEGRASE"/>
    <property type="match status" value="1"/>
</dbReference>
<dbReference type="PANTHER" id="PTHR37984:SF5">
    <property type="entry name" value="PROTEIN NYNRIN-LIKE"/>
    <property type="match status" value="1"/>
</dbReference>
<sequence length="294" mass="33490">MEMHEGEGGNHSGGRALALKIKKDGHYWPTMMADCETFAAKCEACQCHGPMRHVPPELLNTVTAPYPFMRWAMDAIGPLSASKSKKYVLVLTDYFTKWVEAESFTRIQSLDVTNFIWKNIICRHGLPYEIVTDNGTQFTSMITRRFLSNWQIRLSTLTPRYPQGNGQAEATNKSIVDGLKKRLGRRKGAWADHLDGVLWSYRTTPRRSTGQSPFSLAYGLEAFATAEAGVPTLRRTMMVDNPELNDKMLIDHNDLAEELRDKALVRVQHYQDAAARYYNKTVRQRRFNKGDLVL</sequence>
<dbReference type="InterPro" id="IPR036397">
    <property type="entry name" value="RNaseH_sf"/>
</dbReference>
<evidence type="ECO:0000259" key="1">
    <source>
        <dbReference type="PROSITE" id="PS50994"/>
    </source>
</evidence>
<dbReference type="Gene3D" id="3.30.420.10">
    <property type="entry name" value="Ribonuclease H-like superfamily/Ribonuclease H"/>
    <property type="match status" value="1"/>
</dbReference>
<dbReference type="Pfam" id="PF17921">
    <property type="entry name" value="Integrase_H2C2"/>
    <property type="match status" value="1"/>
</dbReference>
<dbReference type="PANTHER" id="PTHR37984">
    <property type="entry name" value="PROTEIN CBG26694"/>
    <property type="match status" value="1"/>
</dbReference>
<dbReference type="Pfam" id="PF00665">
    <property type="entry name" value="rve"/>
    <property type="match status" value="1"/>
</dbReference>
<reference evidence="2" key="1">
    <citation type="journal article" date="2014" name="Nat. Commun.">
        <title>The emerging biofuel crop Camelina sativa retains a highly undifferentiated hexaploid genome structure.</title>
        <authorList>
            <person name="Kagale S."/>
            <person name="Koh C."/>
            <person name="Nixon J."/>
            <person name="Bollina V."/>
            <person name="Clarke W.E."/>
            <person name="Tuteja R."/>
            <person name="Spillane C."/>
            <person name="Robinson S.J."/>
            <person name="Links M.G."/>
            <person name="Clarke C."/>
            <person name="Higgins E.E."/>
            <person name="Huebert T."/>
            <person name="Sharpe A.G."/>
            <person name="Parkin I.A."/>
        </authorList>
    </citation>
    <scope>NUCLEOTIDE SEQUENCE [LARGE SCALE GENOMIC DNA]</scope>
    <source>
        <strain evidence="2">cv. DH55</strain>
    </source>
</reference>
<dbReference type="Gene3D" id="1.10.340.70">
    <property type="match status" value="1"/>
</dbReference>
<dbReference type="Proteomes" id="UP000694864">
    <property type="component" value="Chromosome 14"/>
</dbReference>
<protein>
    <submittedName>
        <fullName evidence="3">Uncharacterized protein K02A2.6-like</fullName>
    </submittedName>
</protein>
<dbReference type="InterPro" id="IPR012337">
    <property type="entry name" value="RNaseH-like_sf"/>
</dbReference>
<dbReference type="GeneID" id="109128733"/>
<accession>A0ABM1QWJ7</accession>
<dbReference type="InterPro" id="IPR001584">
    <property type="entry name" value="Integrase_cat-core"/>
</dbReference>
<dbReference type="RefSeq" id="XP_019091135.1">
    <property type="nucleotide sequence ID" value="XM_019235590.1"/>
</dbReference>
<proteinExistence type="predicted"/>
<keyword evidence="2" id="KW-1185">Reference proteome</keyword>
<evidence type="ECO:0000313" key="2">
    <source>
        <dbReference type="Proteomes" id="UP000694864"/>
    </source>
</evidence>
<feature type="domain" description="Integrase catalytic" evidence="1">
    <location>
        <begin position="63"/>
        <end position="221"/>
    </location>
</feature>
<reference evidence="3" key="2">
    <citation type="submission" date="2025-08" db="UniProtKB">
        <authorList>
            <consortium name="RefSeq"/>
        </authorList>
    </citation>
    <scope>IDENTIFICATION</scope>
    <source>
        <tissue evidence="3">Leaf</tissue>
    </source>
</reference>
<evidence type="ECO:0000313" key="3">
    <source>
        <dbReference type="RefSeq" id="XP_019091135.1"/>
    </source>
</evidence>
<dbReference type="InterPro" id="IPR050951">
    <property type="entry name" value="Retrovirus_Pol_polyprotein"/>
</dbReference>
<gene>
    <name evidence="3" type="primary">LOC109128733</name>
</gene>
<dbReference type="SUPFAM" id="SSF53098">
    <property type="entry name" value="Ribonuclease H-like"/>
    <property type="match status" value="1"/>
</dbReference>
<organism evidence="2 3">
    <name type="scientific">Camelina sativa</name>
    <name type="common">False flax</name>
    <name type="synonym">Myagrum sativum</name>
    <dbReference type="NCBI Taxonomy" id="90675"/>
    <lineage>
        <taxon>Eukaryota</taxon>
        <taxon>Viridiplantae</taxon>
        <taxon>Streptophyta</taxon>
        <taxon>Embryophyta</taxon>
        <taxon>Tracheophyta</taxon>
        <taxon>Spermatophyta</taxon>
        <taxon>Magnoliopsida</taxon>
        <taxon>eudicotyledons</taxon>
        <taxon>Gunneridae</taxon>
        <taxon>Pentapetalae</taxon>
        <taxon>rosids</taxon>
        <taxon>malvids</taxon>
        <taxon>Brassicales</taxon>
        <taxon>Brassicaceae</taxon>
        <taxon>Camelineae</taxon>
        <taxon>Camelina</taxon>
    </lineage>
</organism>